<evidence type="ECO:0000256" key="2">
    <source>
        <dbReference type="PIRSR" id="PIRSR006232-1"/>
    </source>
</evidence>
<dbReference type="InterPro" id="IPR012093">
    <property type="entry name" value="Pirin"/>
</dbReference>
<dbReference type="Pfam" id="PF05726">
    <property type="entry name" value="Pirin_C"/>
    <property type="match status" value="1"/>
</dbReference>
<keyword evidence="2" id="KW-0408">Iron</keyword>
<dbReference type="GO" id="GO:0046872">
    <property type="term" value="F:metal ion binding"/>
    <property type="evidence" value="ECO:0007669"/>
    <property type="project" value="UniProtKB-KW"/>
</dbReference>
<comment type="similarity">
    <text evidence="1 3">Belongs to the pirin family.</text>
</comment>
<dbReference type="PANTHER" id="PTHR13903">
    <property type="entry name" value="PIRIN-RELATED"/>
    <property type="match status" value="1"/>
</dbReference>
<dbReference type="OrthoDB" id="9780903at2"/>
<dbReference type="InterPro" id="IPR003829">
    <property type="entry name" value="Pirin_N_dom"/>
</dbReference>
<dbReference type="InterPro" id="IPR008778">
    <property type="entry name" value="Pirin_C_dom"/>
</dbReference>
<dbReference type="PIRSF" id="PIRSF006232">
    <property type="entry name" value="Pirin"/>
    <property type="match status" value="1"/>
</dbReference>
<evidence type="ECO:0000256" key="1">
    <source>
        <dbReference type="ARBA" id="ARBA00008416"/>
    </source>
</evidence>
<dbReference type="eggNOG" id="COG1741">
    <property type="taxonomic scope" value="Bacteria"/>
</dbReference>
<dbReference type="STRING" id="391625.PPSIR1_29915"/>
<evidence type="ECO:0000259" key="5">
    <source>
        <dbReference type="Pfam" id="PF05726"/>
    </source>
</evidence>
<dbReference type="InterPro" id="IPR011051">
    <property type="entry name" value="RmlC_Cupin_sf"/>
</dbReference>
<dbReference type="CDD" id="cd02247">
    <property type="entry name" value="cupin_pirin_C"/>
    <property type="match status" value="1"/>
</dbReference>
<dbReference type="AlphaFoldDB" id="A6FYW2"/>
<evidence type="ECO:0000313" key="6">
    <source>
        <dbReference type="EMBL" id="EDM81117.1"/>
    </source>
</evidence>
<gene>
    <name evidence="6" type="ORF">PPSIR1_29915</name>
</gene>
<dbReference type="Proteomes" id="UP000005801">
    <property type="component" value="Unassembled WGS sequence"/>
</dbReference>
<feature type="binding site" evidence="2">
    <location>
        <position position="66"/>
    </location>
    <ligand>
        <name>Fe cation</name>
        <dbReference type="ChEBI" id="CHEBI:24875"/>
    </ligand>
</feature>
<feature type="domain" description="Pirin N-terminal" evidence="4">
    <location>
        <begin position="44"/>
        <end position="128"/>
    </location>
</feature>
<keyword evidence="7" id="KW-1185">Reference proteome</keyword>
<dbReference type="Pfam" id="PF02678">
    <property type="entry name" value="Pirin"/>
    <property type="match status" value="1"/>
</dbReference>
<protein>
    <submittedName>
        <fullName evidence="6">Pirin domain protein</fullName>
    </submittedName>
</protein>
<dbReference type="InterPro" id="IPR014710">
    <property type="entry name" value="RmlC-like_jellyroll"/>
</dbReference>
<proteinExistence type="inferred from homology"/>
<feature type="domain" description="Pirin C-terminal" evidence="5">
    <location>
        <begin position="182"/>
        <end position="287"/>
    </location>
</feature>
<dbReference type="PANTHER" id="PTHR13903:SF8">
    <property type="entry name" value="PIRIN"/>
    <property type="match status" value="1"/>
</dbReference>
<comment type="caution">
    <text evidence="6">The sequence shown here is derived from an EMBL/GenBank/DDBJ whole genome shotgun (WGS) entry which is preliminary data.</text>
</comment>
<keyword evidence="2" id="KW-0479">Metal-binding</keyword>
<sequence length="291" mass="31019">MNIRENRDQGSLRVVVTGPIEGHPLRIGAGFAASSFRHEQFAGRMDPLVMVDHYTMTEPTFGPHAHAGMSAVSILFEDSEGQFHNRDSLGNDIDLEPGDLYWLAAGRGAVHDERPRAGARTHGLQVFVNLPARLEHAEPDSLHVRAAQMPVVEGEGARVRVVLGETNGTAGARSPALPMTILDAHLEGSGRYTHALPSGVQVWVYAVDGEAELAASGSTLRLEQGKARALRVNAAGASLELRSESGAHVVLMQGEPLGEPIVQRGPFVMSTVEALEEVTAAYAGVDFGSLL</sequence>
<comment type="cofactor">
    <cofactor evidence="2">
        <name>Fe cation</name>
        <dbReference type="ChEBI" id="CHEBI:24875"/>
    </cofactor>
    <text evidence="2">Binds 1 Fe cation per subunit.</text>
</comment>
<dbReference type="EMBL" id="ABCS01000005">
    <property type="protein sequence ID" value="EDM81117.1"/>
    <property type="molecule type" value="Genomic_DNA"/>
</dbReference>
<evidence type="ECO:0000259" key="4">
    <source>
        <dbReference type="Pfam" id="PF02678"/>
    </source>
</evidence>
<name>A6FYW2_9BACT</name>
<dbReference type="Gene3D" id="2.60.120.10">
    <property type="entry name" value="Jelly Rolls"/>
    <property type="match status" value="2"/>
</dbReference>
<dbReference type="SUPFAM" id="SSF51182">
    <property type="entry name" value="RmlC-like cupins"/>
    <property type="match status" value="1"/>
</dbReference>
<feature type="binding site" evidence="2">
    <location>
        <position position="113"/>
    </location>
    <ligand>
        <name>Fe cation</name>
        <dbReference type="ChEBI" id="CHEBI:24875"/>
    </ligand>
</feature>
<evidence type="ECO:0000313" key="7">
    <source>
        <dbReference type="Proteomes" id="UP000005801"/>
    </source>
</evidence>
<evidence type="ECO:0000256" key="3">
    <source>
        <dbReference type="RuleBase" id="RU003457"/>
    </source>
</evidence>
<reference evidence="6 7" key="1">
    <citation type="submission" date="2007-06" db="EMBL/GenBank/DDBJ databases">
        <authorList>
            <person name="Shimkets L."/>
            <person name="Ferriera S."/>
            <person name="Johnson J."/>
            <person name="Kravitz S."/>
            <person name="Beeson K."/>
            <person name="Sutton G."/>
            <person name="Rogers Y.-H."/>
            <person name="Friedman R."/>
            <person name="Frazier M."/>
            <person name="Venter J.C."/>
        </authorList>
    </citation>
    <scope>NUCLEOTIDE SEQUENCE [LARGE SCALE GENOMIC DNA]</scope>
    <source>
        <strain evidence="6 7">SIR-1</strain>
    </source>
</reference>
<feature type="binding site" evidence="2">
    <location>
        <position position="111"/>
    </location>
    <ligand>
        <name>Fe cation</name>
        <dbReference type="ChEBI" id="CHEBI:24875"/>
    </ligand>
</feature>
<feature type="binding site" evidence="2">
    <location>
        <position position="64"/>
    </location>
    <ligand>
        <name>Fe cation</name>
        <dbReference type="ChEBI" id="CHEBI:24875"/>
    </ligand>
</feature>
<organism evidence="6 7">
    <name type="scientific">Plesiocystis pacifica SIR-1</name>
    <dbReference type="NCBI Taxonomy" id="391625"/>
    <lineage>
        <taxon>Bacteria</taxon>
        <taxon>Pseudomonadati</taxon>
        <taxon>Myxococcota</taxon>
        <taxon>Polyangia</taxon>
        <taxon>Nannocystales</taxon>
        <taxon>Nannocystaceae</taxon>
        <taxon>Plesiocystis</taxon>
    </lineage>
</organism>
<accession>A6FYW2</accession>